<comment type="caution">
    <text evidence="1">The sequence shown here is derived from an EMBL/GenBank/DDBJ whole genome shotgun (WGS) entry which is preliminary data.</text>
</comment>
<evidence type="ECO:0000313" key="2">
    <source>
        <dbReference type="Proteomes" id="UP001279734"/>
    </source>
</evidence>
<organism evidence="1 2">
    <name type="scientific">Nepenthes gracilis</name>
    <name type="common">Slender pitcher plant</name>
    <dbReference type="NCBI Taxonomy" id="150966"/>
    <lineage>
        <taxon>Eukaryota</taxon>
        <taxon>Viridiplantae</taxon>
        <taxon>Streptophyta</taxon>
        <taxon>Embryophyta</taxon>
        <taxon>Tracheophyta</taxon>
        <taxon>Spermatophyta</taxon>
        <taxon>Magnoliopsida</taxon>
        <taxon>eudicotyledons</taxon>
        <taxon>Gunneridae</taxon>
        <taxon>Pentapetalae</taxon>
        <taxon>Caryophyllales</taxon>
        <taxon>Nepenthaceae</taxon>
        <taxon>Nepenthes</taxon>
    </lineage>
</organism>
<dbReference type="Proteomes" id="UP001279734">
    <property type="component" value="Unassembled WGS sequence"/>
</dbReference>
<reference evidence="1" key="1">
    <citation type="submission" date="2023-05" db="EMBL/GenBank/DDBJ databases">
        <title>Nepenthes gracilis genome sequencing.</title>
        <authorList>
            <person name="Fukushima K."/>
        </authorList>
    </citation>
    <scope>NUCLEOTIDE SEQUENCE</scope>
    <source>
        <strain evidence="1">SING2019-196</strain>
    </source>
</reference>
<accession>A0AAD3XQ64</accession>
<keyword evidence="2" id="KW-1185">Reference proteome</keyword>
<dbReference type="AlphaFoldDB" id="A0AAD3XQ64"/>
<dbReference type="EMBL" id="BSYO01000012">
    <property type="protein sequence ID" value="GMH12644.1"/>
    <property type="molecule type" value="Genomic_DNA"/>
</dbReference>
<sequence>MRSLLQTSLVQSWRQFILIQLIKPSQEEIGSRVKSECSLISQLTWKSKENYRAMVMKQWERHGAQCIKIASRTQRIKSAPLKKYGEGISVKLKDFWKIGISKELISDESKCVVTVIMGSSFFSCETDNHLRHSRALPPPLRFESFSNFLRPFFDIKQQKFGNDGR</sequence>
<name>A0AAD3XQ64_NEPGR</name>
<protein>
    <submittedName>
        <fullName evidence="1">Uncharacterized protein</fullName>
    </submittedName>
</protein>
<gene>
    <name evidence="1" type="ORF">Nepgr_014485</name>
</gene>
<proteinExistence type="predicted"/>
<evidence type="ECO:0000313" key="1">
    <source>
        <dbReference type="EMBL" id="GMH12644.1"/>
    </source>
</evidence>